<evidence type="ECO:0000313" key="2">
    <source>
        <dbReference type="Proteomes" id="UP000494165"/>
    </source>
</evidence>
<dbReference type="EMBL" id="CADEPI010000026">
    <property type="protein sequence ID" value="CAB3366551.1"/>
    <property type="molecule type" value="Genomic_DNA"/>
</dbReference>
<name>A0A8S1CGA3_9INSE</name>
<proteinExistence type="predicted"/>
<organism evidence="1 2">
    <name type="scientific">Cloeon dipterum</name>
    <dbReference type="NCBI Taxonomy" id="197152"/>
    <lineage>
        <taxon>Eukaryota</taxon>
        <taxon>Metazoa</taxon>
        <taxon>Ecdysozoa</taxon>
        <taxon>Arthropoda</taxon>
        <taxon>Hexapoda</taxon>
        <taxon>Insecta</taxon>
        <taxon>Pterygota</taxon>
        <taxon>Palaeoptera</taxon>
        <taxon>Ephemeroptera</taxon>
        <taxon>Pisciforma</taxon>
        <taxon>Baetidae</taxon>
        <taxon>Cloeon</taxon>
    </lineage>
</organism>
<gene>
    <name evidence="1" type="ORF">CLODIP_2_CD15929</name>
</gene>
<evidence type="ECO:0000313" key="1">
    <source>
        <dbReference type="EMBL" id="CAB3366551.1"/>
    </source>
</evidence>
<dbReference type="AlphaFoldDB" id="A0A8S1CGA3"/>
<dbReference type="Proteomes" id="UP000494165">
    <property type="component" value="Unassembled WGS sequence"/>
</dbReference>
<sequence length="73" mass="8359">MATEADGHTGGIPIIGQKLWFVRAFPAFRTKEAAKAIHTHAFWTCCEKAATSKDEPFEAPFERRQTWKMDRSF</sequence>
<protein>
    <submittedName>
        <fullName evidence="1">Uncharacterized protein</fullName>
    </submittedName>
</protein>
<keyword evidence="2" id="KW-1185">Reference proteome</keyword>
<accession>A0A8S1CGA3</accession>
<comment type="caution">
    <text evidence="1">The sequence shown here is derived from an EMBL/GenBank/DDBJ whole genome shotgun (WGS) entry which is preliminary data.</text>
</comment>
<reference evidence="1 2" key="1">
    <citation type="submission" date="2020-04" db="EMBL/GenBank/DDBJ databases">
        <authorList>
            <person name="Alioto T."/>
            <person name="Alioto T."/>
            <person name="Gomez Garrido J."/>
        </authorList>
    </citation>
    <scope>NUCLEOTIDE SEQUENCE [LARGE SCALE GENOMIC DNA]</scope>
</reference>